<dbReference type="GO" id="GO:0008710">
    <property type="term" value="F:8-amino-7-oxononanoate synthase activity"/>
    <property type="evidence" value="ECO:0007669"/>
    <property type="project" value="UniProtKB-UniRule"/>
</dbReference>
<evidence type="ECO:0000256" key="6">
    <source>
        <dbReference type="ARBA" id="ARBA00022756"/>
    </source>
</evidence>
<dbReference type="Gene3D" id="3.40.640.10">
    <property type="entry name" value="Type I PLP-dependent aspartate aminotransferase-like (Major domain)"/>
    <property type="match status" value="1"/>
</dbReference>
<dbReference type="Pfam" id="PF00155">
    <property type="entry name" value="Aminotran_1_2"/>
    <property type="match status" value="1"/>
</dbReference>
<dbReference type="EC" id="2.3.1.47" evidence="10"/>
<feature type="domain" description="Aminotransferase class I/classII large" evidence="11">
    <location>
        <begin position="44"/>
        <end position="390"/>
    </location>
</feature>
<comment type="catalytic activity">
    <reaction evidence="8 10">
        <text>6-carboxyhexanoyl-[ACP] + L-alanine + H(+) = (8S)-8-amino-7-oxononanoate + holo-[ACP] + CO2</text>
        <dbReference type="Rhea" id="RHEA:42288"/>
        <dbReference type="Rhea" id="RHEA-COMP:9685"/>
        <dbReference type="Rhea" id="RHEA-COMP:9955"/>
        <dbReference type="ChEBI" id="CHEBI:15378"/>
        <dbReference type="ChEBI" id="CHEBI:16526"/>
        <dbReference type="ChEBI" id="CHEBI:57972"/>
        <dbReference type="ChEBI" id="CHEBI:64479"/>
        <dbReference type="ChEBI" id="CHEBI:78846"/>
        <dbReference type="ChEBI" id="CHEBI:149468"/>
        <dbReference type="EC" id="2.3.1.47"/>
    </reaction>
</comment>
<keyword evidence="7 9" id="KW-0663">Pyridoxal phosphate</keyword>
<dbReference type="AlphaFoldDB" id="A0A0X8P5T9"/>
<comment type="cofactor">
    <cofactor evidence="1 9 10">
        <name>pyridoxal 5'-phosphate</name>
        <dbReference type="ChEBI" id="CHEBI:597326"/>
    </cofactor>
</comment>
<reference evidence="13" key="1">
    <citation type="submission" date="2015-12" db="EMBL/GenBank/DDBJ databases">
        <title>FDA dAtabase for Regulatory Grade micrObial Sequences (FDA-ARGOS): Supporting development and validation of Infectious Disease Dx tests.</title>
        <authorList>
            <person name="Case J."/>
            <person name="Tallon L."/>
            <person name="Sadzewicz L."/>
            <person name="Sengamalay N."/>
            <person name="Ott S."/>
            <person name="Godinez A."/>
            <person name="Nagaraj S."/>
            <person name="Nadendla S."/>
            <person name="Sichtig H."/>
        </authorList>
    </citation>
    <scope>NUCLEOTIDE SEQUENCE [LARGE SCALE GENOMIC DNA]</scope>
    <source>
        <strain evidence="13">FDAARGOS_147</strain>
    </source>
</reference>
<name>A0A0X8P5T9_ALCXX</name>
<evidence type="ECO:0000256" key="8">
    <source>
        <dbReference type="ARBA" id="ARBA00047715"/>
    </source>
</evidence>
<keyword evidence="6" id="KW-0093">Biotin biosynthesis</keyword>
<dbReference type="GO" id="GO:0009102">
    <property type="term" value="P:biotin biosynthetic process"/>
    <property type="evidence" value="ECO:0007669"/>
    <property type="project" value="UniProtKB-UniRule"/>
</dbReference>
<accession>A0A0X8P5T9</accession>
<comment type="pathway">
    <text evidence="2 10">Cofactor biosynthesis; biotin biosynthesis.</text>
</comment>
<dbReference type="InterPro" id="IPR004839">
    <property type="entry name" value="Aminotransferase_I/II_large"/>
</dbReference>
<dbReference type="InterPro" id="IPR004723">
    <property type="entry name" value="AONS_Archaea/Proteobacteria"/>
</dbReference>
<dbReference type="Proteomes" id="UP000060602">
    <property type="component" value="Chromosome"/>
</dbReference>
<dbReference type="InterPro" id="IPR015424">
    <property type="entry name" value="PyrdxlP-dep_Trfase"/>
</dbReference>
<dbReference type="PANTHER" id="PTHR13693:SF100">
    <property type="entry name" value="8-AMINO-7-OXONONANOATE SYNTHASE"/>
    <property type="match status" value="1"/>
</dbReference>
<dbReference type="PANTHER" id="PTHR13693">
    <property type="entry name" value="CLASS II AMINOTRANSFERASE/8-AMINO-7-OXONONANOATE SYNTHASE"/>
    <property type="match status" value="1"/>
</dbReference>
<evidence type="ECO:0000256" key="5">
    <source>
        <dbReference type="ARBA" id="ARBA00022679"/>
    </source>
</evidence>
<dbReference type="InterPro" id="IPR050087">
    <property type="entry name" value="AON_synthase_class-II"/>
</dbReference>
<evidence type="ECO:0000313" key="12">
    <source>
        <dbReference type="EMBL" id="AMG40411.2"/>
    </source>
</evidence>
<evidence type="ECO:0000256" key="7">
    <source>
        <dbReference type="ARBA" id="ARBA00022898"/>
    </source>
</evidence>
<protein>
    <recommendedName>
        <fullName evidence="10">8-amino-7-ketopelargonate synthase</fullName>
        <ecNumber evidence="10">2.3.1.47</ecNumber>
    </recommendedName>
</protein>
<gene>
    <name evidence="12" type="primary">bioF</name>
    <name evidence="12" type="ORF">AL504_26970</name>
</gene>
<evidence type="ECO:0000256" key="10">
    <source>
        <dbReference type="RuleBase" id="RU003693"/>
    </source>
</evidence>
<evidence type="ECO:0000259" key="11">
    <source>
        <dbReference type="Pfam" id="PF00155"/>
    </source>
</evidence>
<dbReference type="GO" id="GO:0030170">
    <property type="term" value="F:pyridoxal phosphate binding"/>
    <property type="evidence" value="ECO:0007669"/>
    <property type="project" value="InterPro"/>
</dbReference>
<dbReference type="PROSITE" id="PS00599">
    <property type="entry name" value="AA_TRANSFER_CLASS_2"/>
    <property type="match status" value="1"/>
</dbReference>
<dbReference type="Gene3D" id="3.90.1150.10">
    <property type="entry name" value="Aspartate Aminotransferase, domain 1"/>
    <property type="match status" value="1"/>
</dbReference>
<organism evidence="12 13">
    <name type="scientific">Alcaligenes xylosoxydans xylosoxydans</name>
    <name type="common">Achromobacter xylosoxidans</name>
    <dbReference type="NCBI Taxonomy" id="85698"/>
    <lineage>
        <taxon>Bacteria</taxon>
        <taxon>Pseudomonadati</taxon>
        <taxon>Pseudomonadota</taxon>
        <taxon>Betaproteobacteria</taxon>
        <taxon>Burkholderiales</taxon>
        <taxon>Alcaligenaceae</taxon>
        <taxon>Achromobacter</taxon>
    </lineage>
</organism>
<evidence type="ECO:0000313" key="13">
    <source>
        <dbReference type="Proteomes" id="UP000060602"/>
    </source>
</evidence>
<dbReference type="NCBIfam" id="TIGR00858">
    <property type="entry name" value="bioF"/>
    <property type="match status" value="1"/>
</dbReference>
<dbReference type="InterPro" id="IPR015422">
    <property type="entry name" value="PyrdxlP-dep_Trfase_small"/>
</dbReference>
<dbReference type="InterPro" id="IPR001917">
    <property type="entry name" value="Aminotrans_II_pyridoxalP_BS"/>
</dbReference>
<comment type="subunit">
    <text evidence="4 10">Homodimer.</text>
</comment>
<sequence>MVMSKLDPLFSSELAQAESRRVRRRLRSAGAAPAGRIALDGATLLNFSSNDYLGLSRHPLLIDRSREWAARHGAGAQASRLVCGNLDLHEQVEAKLARLKGTEAALLLASGWQANAAVLPALLRAAAGQGEVQVYADKLNHASLHHGCQAAGVRQIRFRHNDLDHLEALLAARADPSAAPAARFILTESVFSMDGDRTDVARLAALAERYQAFVYLDEAHATGVLGPGGMGLAGLAPGGVDLAMGTFSKALGGFGAYVAGSRALCDYLVNACSGFIYTTALPPAVLGAMDAALDLVPTLDAERARLAASGERLRTALHGLGVDTGDSSTQIVPAIVGDEARALALAAALEQRGLLAVAIRPPTVPAGTSRLRIALSAAHRDGDIDQLIDGLTAALA</sequence>
<evidence type="ECO:0000256" key="4">
    <source>
        <dbReference type="ARBA" id="ARBA00011738"/>
    </source>
</evidence>
<dbReference type="UniPathway" id="UPA00078"/>
<dbReference type="InterPro" id="IPR015421">
    <property type="entry name" value="PyrdxlP-dep_Trfase_major"/>
</dbReference>
<evidence type="ECO:0000256" key="2">
    <source>
        <dbReference type="ARBA" id="ARBA00004746"/>
    </source>
</evidence>
<evidence type="ECO:0000256" key="9">
    <source>
        <dbReference type="PIRSR" id="PIRSR604723-51"/>
    </source>
</evidence>
<feature type="modified residue" description="N6-(pyridoxal phosphate)lysine" evidence="9">
    <location>
        <position position="249"/>
    </location>
</feature>
<keyword evidence="5 10" id="KW-0808">Transferase</keyword>
<dbReference type="SUPFAM" id="SSF53383">
    <property type="entry name" value="PLP-dependent transferases"/>
    <property type="match status" value="1"/>
</dbReference>
<dbReference type="EMBL" id="CP014060">
    <property type="protein sequence ID" value="AMG40411.2"/>
    <property type="molecule type" value="Genomic_DNA"/>
</dbReference>
<proteinExistence type="inferred from homology"/>
<evidence type="ECO:0000256" key="3">
    <source>
        <dbReference type="ARBA" id="ARBA00010008"/>
    </source>
</evidence>
<comment type="function">
    <text evidence="10">Catalyzes the decarboxylative condensation of pimeloyl-[acyl-carrier protein] and L-alanine to produce 8-amino-7-oxononanoate (AON), [acyl-carrier protein], and carbon dioxide.</text>
</comment>
<evidence type="ECO:0000256" key="1">
    <source>
        <dbReference type="ARBA" id="ARBA00001933"/>
    </source>
</evidence>
<comment type="similarity">
    <text evidence="3 10">Belongs to the class-II pyridoxal-phosphate-dependent aminotransferase family. BioF subfamily.</text>
</comment>